<evidence type="ECO:0000313" key="2">
    <source>
        <dbReference type="EMBL" id="MEQ2172088.1"/>
    </source>
</evidence>
<reference evidence="2 3" key="1">
    <citation type="submission" date="2021-06" db="EMBL/GenBank/DDBJ databases">
        <authorList>
            <person name="Palmer J.M."/>
        </authorList>
    </citation>
    <scope>NUCLEOTIDE SEQUENCE [LARGE SCALE GENOMIC DNA]</scope>
    <source>
        <strain evidence="2 3">GA_2019</strain>
        <tissue evidence="2">Muscle</tissue>
    </source>
</reference>
<dbReference type="Proteomes" id="UP001476798">
    <property type="component" value="Unassembled WGS sequence"/>
</dbReference>
<gene>
    <name evidence="2" type="ORF">GOODEAATRI_017401</name>
</gene>
<feature type="compositionally biased region" description="Polar residues" evidence="1">
    <location>
        <begin position="32"/>
        <end position="65"/>
    </location>
</feature>
<name>A0ABV0NL09_9TELE</name>
<sequence length="169" mass="18066">MKNINEASYIVSVILKSTSKFKDNAATDTSEITTHTATGASSPIVTHPSATTEEHTTPNSTCDSPTTGNTFTTTKETPTFRDIETTTSETLTSTTKIPSRTKRTGITSTTSTKPLVNSSGTLYSTVKSLLAKPQSITPYESAVTTSSTTVSHDAATEHDHRFEFSPLLL</sequence>
<comment type="caution">
    <text evidence="2">The sequence shown here is derived from an EMBL/GenBank/DDBJ whole genome shotgun (WGS) entry which is preliminary data.</text>
</comment>
<evidence type="ECO:0000313" key="3">
    <source>
        <dbReference type="Proteomes" id="UP001476798"/>
    </source>
</evidence>
<feature type="region of interest" description="Disordered" evidence="1">
    <location>
        <begin position="88"/>
        <end position="112"/>
    </location>
</feature>
<accession>A0ABV0NL09</accession>
<keyword evidence="3" id="KW-1185">Reference proteome</keyword>
<evidence type="ECO:0000256" key="1">
    <source>
        <dbReference type="SAM" id="MobiDB-lite"/>
    </source>
</evidence>
<organism evidence="2 3">
    <name type="scientific">Goodea atripinnis</name>
    <dbReference type="NCBI Taxonomy" id="208336"/>
    <lineage>
        <taxon>Eukaryota</taxon>
        <taxon>Metazoa</taxon>
        <taxon>Chordata</taxon>
        <taxon>Craniata</taxon>
        <taxon>Vertebrata</taxon>
        <taxon>Euteleostomi</taxon>
        <taxon>Actinopterygii</taxon>
        <taxon>Neopterygii</taxon>
        <taxon>Teleostei</taxon>
        <taxon>Neoteleostei</taxon>
        <taxon>Acanthomorphata</taxon>
        <taxon>Ovalentaria</taxon>
        <taxon>Atherinomorphae</taxon>
        <taxon>Cyprinodontiformes</taxon>
        <taxon>Goodeidae</taxon>
        <taxon>Goodea</taxon>
    </lineage>
</organism>
<protein>
    <submittedName>
        <fullName evidence="2">Uncharacterized protein</fullName>
    </submittedName>
</protein>
<proteinExistence type="predicted"/>
<feature type="region of interest" description="Disordered" evidence="1">
    <location>
        <begin position="32"/>
        <end position="76"/>
    </location>
</feature>
<feature type="compositionally biased region" description="Low complexity" evidence="1">
    <location>
        <begin position="66"/>
        <end position="76"/>
    </location>
</feature>
<dbReference type="EMBL" id="JAHRIO010041393">
    <property type="protein sequence ID" value="MEQ2172088.1"/>
    <property type="molecule type" value="Genomic_DNA"/>
</dbReference>